<evidence type="ECO:0008006" key="4">
    <source>
        <dbReference type="Google" id="ProtNLM"/>
    </source>
</evidence>
<dbReference type="Pfam" id="PF09601">
    <property type="entry name" value="DUF2459"/>
    <property type="match status" value="1"/>
</dbReference>
<proteinExistence type="predicted"/>
<dbReference type="STRING" id="311333.SAMN05421664_0485"/>
<organism evidence="2 3">
    <name type="scientific">Chryseobacterium soldanellicola</name>
    <dbReference type="NCBI Taxonomy" id="311333"/>
    <lineage>
        <taxon>Bacteria</taxon>
        <taxon>Pseudomonadati</taxon>
        <taxon>Bacteroidota</taxon>
        <taxon>Flavobacteriia</taxon>
        <taxon>Flavobacteriales</taxon>
        <taxon>Weeksellaceae</taxon>
        <taxon>Chryseobacterium group</taxon>
        <taxon>Chryseobacterium</taxon>
    </lineage>
</organism>
<keyword evidence="1" id="KW-0472">Membrane</keyword>
<evidence type="ECO:0000313" key="3">
    <source>
        <dbReference type="Proteomes" id="UP000199627"/>
    </source>
</evidence>
<dbReference type="Proteomes" id="UP000199627">
    <property type="component" value="Unassembled WGS sequence"/>
</dbReference>
<dbReference type="AlphaFoldDB" id="A0A1H0Y5B5"/>
<keyword evidence="1" id="KW-1133">Transmembrane helix</keyword>
<dbReference type="NCBIfam" id="TIGR02117">
    <property type="entry name" value="chp_urease_rgn"/>
    <property type="match status" value="1"/>
</dbReference>
<accession>A0A1H0Y5B5</accession>
<evidence type="ECO:0000313" key="2">
    <source>
        <dbReference type="EMBL" id="SDQ10176.1"/>
    </source>
</evidence>
<keyword evidence="1" id="KW-0812">Transmembrane</keyword>
<evidence type="ECO:0000256" key="1">
    <source>
        <dbReference type="SAM" id="Phobius"/>
    </source>
</evidence>
<sequence length="251" mass="28922">MIFSIKTNTFTKNYQLIFIKLNLNMSVKKMLILIIKALGIIVGIVVLYILLGYLLPFIEIPAKDDGQKKEIPVYIYTNGVHTDIVMPVKNDWQDWSQKIPFKNTKSKRTDYNFVGIGWGDKGFYLDTPTWADLKFSTAFKAAFWLSESAMHCSYYTEMKEGDDCKKIMISKDQYKKLVQFVENKFDRDQNGNFVLISTNAVYDVNDAFYDAQGKYSFLNTCNTWANDALKAAGQKAALWTPSDYGIFLHYK</sequence>
<reference evidence="3" key="1">
    <citation type="submission" date="2016-10" db="EMBL/GenBank/DDBJ databases">
        <authorList>
            <person name="Varghese N."/>
            <person name="Submissions S."/>
        </authorList>
    </citation>
    <scope>NUCLEOTIDE SEQUENCE [LARGE SCALE GENOMIC DNA]</scope>
    <source>
        <strain evidence="3">DSM 17072</strain>
    </source>
</reference>
<feature type="transmembrane region" description="Helical" evidence="1">
    <location>
        <begin position="30"/>
        <end position="55"/>
    </location>
</feature>
<keyword evidence="3" id="KW-1185">Reference proteome</keyword>
<dbReference type="EMBL" id="FNKL01000001">
    <property type="protein sequence ID" value="SDQ10176.1"/>
    <property type="molecule type" value="Genomic_DNA"/>
</dbReference>
<name>A0A1H0Y5B5_9FLAO</name>
<protein>
    <recommendedName>
        <fullName evidence="4">TIGR02117 family protein</fullName>
    </recommendedName>
</protein>
<dbReference type="InterPro" id="IPR011727">
    <property type="entry name" value="CHP02117"/>
</dbReference>
<gene>
    <name evidence="2" type="ORF">SAMN05421664_0485</name>
</gene>